<sequence>MRPLLLLQFHPGASTVDRSTHSLTQIWIYISYCAQVHSLSWEKIGAYNVKLTNENSRLVAEVKSLKEESVKLQNKVAKYKRKFDSSEANVEIEIKRANDAAQEAAPYLQLEEYVKAEKERMEIQSPFDLDATLRSYRRVYREIIDDLLGDFRALKDRLVDEVQVPREQLPVTPPPSALSVRENEEEGEEVVSQVAEDVAPGGVLEVGQASGKGSLS</sequence>
<feature type="coiled-coil region" evidence="1">
    <location>
        <begin position="48"/>
        <end position="89"/>
    </location>
</feature>
<reference evidence="4" key="1">
    <citation type="journal article" date="2017" name="Nat. Commun.">
        <title>The asparagus genome sheds light on the origin and evolution of a young Y chromosome.</title>
        <authorList>
            <person name="Harkess A."/>
            <person name="Zhou J."/>
            <person name="Xu C."/>
            <person name="Bowers J.E."/>
            <person name="Van der Hulst R."/>
            <person name="Ayyampalayam S."/>
            <person name="Mercati F."/>
            <person name="Riccardi P."/>
            <person name="McKain M.R."/>
            <person name="Kakrana A."/>
            <person name="Tang H."/>
            <person name="Ray J."/>
            <person name="Groenendijk J."/>
            <person name="Arikit S."/>
            <person name="Mathioni S.M."/>
            <person name="Nakano M."/>
            <person name="Shan H."/>
            <person name="Telgmann-Rauber A."/>
            <person name="Kanno A."/>
            <person name="Yue Z."/>
            <person name="Chen H."/>
            <person name="Li W."/>
            <person name="Chen Y."/>
            <person name="Xu X."/>
            <person name="Zhang Y."/>
            <person name="Luo S."/>
            <person name="Chen H."/>
            <person name="Gao J."/>
            <person name="Mao Z."/>
            <person name="Pires J.C."/>
            <person name="Luo M."/>
            <person name="Kudrna D."/>
            <person name="Wing R.A."/>
            <person name="Meyers B.C."/>
            <person name="Yi K."/>
            <person name="Kong H."/>
            <person name="Lavrijsen P."/>
            <person name="Sunseri F."/>
            <person name="Falavigna A."/>
            <person name="Ye Y."/>
            <person name="Leebens-Mack J.H."/>
            <person name="Chen G."/>
        </authorList>
    </citation>
    <scope>NUCLEOTIDE SEQUENCE [LARGE SCALE GENOMIC DNA]</scope>
    <source>
        <strain evidence="4">cv. DH0086</strain>
    </source>
</reference>
<keyword evidence="1" id="KW-0175">Coiled coil</keyword>
<feature type="region of interest" description="Disordered" evidence="2">
    <location>
        <begin position="167"/>
        <end position="192"/>
    </location>
</feature>
<dbReference type="EMBL" id="CM007382">
    <property type="protein sequence ID" value="ONK78391.1"/>
    <property type="molecule type" value="Genomic_DNA"/>
</dbReference>
<accession>A0A5P1FNX1</accession>
<evidence type="ECO:0000256" key="2">
    <source>
        <dbReference type="SAM" id="MobiDB-lite"/>
    </source>
</evidence>
<dbReference type="Proteomes" id="UP000243459">
    <property type="component" value="Chromosome 2"/>
</dbReference>
<evidence type="ECO:0000313" key="3">
    <source>
        <dbReference type="EMBL" id="ONK78391.1"/>
    </source>
</evidence>
<evidence type="ECO:0000313" key="4">
    <source>
        <dbReference type="Proteomes" id="UP000243459"/>
    </source>
</evidence>
<gene>
    <name evidence="3" type="ORF">A4U43_C02F18290</name>
</gene>
<dbReference type="AlphaFoldDB" id="A0A5P1FNX1"/>
<keyword evidence="4" id="KW-1185">Reference proteome</keyword>
<protein>
    <submittedName>
        <fullName evidence="3">Uncharacterized protein</fullName>
    </submittedName>
</protein>
<organism evidence="3 4">
    <name type="scientific">Asparagus officinalis</name>
    <name type="common">Garden asparagus</name>
    <dbReference type="NCBI Taxonomy" id="4686"/>
    <lineage>
        <taxon>Eukaryota</taxon>
        <taxon>Viridiplantae</taxon>
        <taxon>Streptophyta</taxon>
        <taxon>Embryophyta</taxon>
        <taxon>Tracheophyta</taxon>
        <taxon>Spermatophyta</taxon>
        <taxon>Magnoliopsida</taxon>
        <taxon>Liliopsida</taxon>
        <taxon>Asparagales</taxon>
        <taxon>Asparagaceae</taxon>
        <taxon>Asparagoideae</taxon>
        <taxon>Asparagus</taxon>
    </lineage>
</organism>
<dbReference type="Gramene" id="ONK78391">
    <property type="protein sequence ID" value="ONK78391"/>
    <property type="gene ID" value="A4U43_C02F18290"/>
</dbReference>
<name>A0A5P1FNX1_ASPOF</name>
<proteinExistence type="predicted"/>
<evidence type="ECO:0000256" key="1">
    <source>
        <dbReference type="SAM" id="Coils"/>
    </source>
</evidence>